<dbReference type="Proteomes" id="UP000218334">
    <property type="component" value="Unassembled WGS sequence"/>
</dbReference>
<feature type="compositionally biased region" description="Polar residues" evidence="1">
    <location>
        <begin position="1"/>
        <end position="37"/>
    </location>
</feature>
<accession>A0A2H3B7J1</accession>
<organism evidence="2 3">
    <name type="scientific">Armillaria solidipes</name>
    <dbReference type="NCBI Taxonomy" id="1076256"/>
    <lineage>
        <taxon>Eukaryota</taxon>
        <taxon>Fungi</taxon>
        <taxon>Dikarya</taxon>
        <taxon>Basidiomycota</taxon>
        <taxon>Agaricomycotina</taxon>
        <taxon>Agaricomycetes</taxon>
        <taxon>Agaricomycetidae</taxon>
        <taxon>Agaricales</taxon>
        <taxon>Marasmiineae</taxon>
        <taxon>Physalacriaceae</taxon>
        <taxon>Armillaria</taxon>
    </lineage>
</organism>
<gene>
    <name evidence="2" type="ORF">ARMSODRAFT_346842</name>
</gene>
<evidence type="ECO:0000313" key="2">
    <source>
        <dbReference type="EMBL" id="PBK66835.1"/>
    </source>
</evidence>
<evidence type="ECO:0000256" key="1">
    <source>
        <dbReference type="SAM" id="MobiDB-lite"/>
    </source>
</evidence>
<proteinExistence type="predicted"/>
<evidence type="ECO:0000313" key="3">
    <source>
        <dbReference type="Proteomes" id="UP000218334"/>
    </source>
</evidence>
<feature type="region of interest" description="Disordered" evidence="1">
    <location>
        <begin position="1"/>
        <end position="127"/>
    </location>
</feature>
<sequence>MVSAQQRRPKTKQQAGQGNRNETQATRTTASQHTISKQCGGRGNPRHHHRNQSNERPNRRSTPLKTARRQDWTSPLSQKRKRQDTTASQHTIRKWCGGRSDTRSLNENQSNMKTMFGTGNKRIRELE</sequence>
<dbReference type="AlphaFoldDB" id="A0A2H3B7J1"/>
<dbReference type="EMBL" id="KZ293439">
    <property type="protein sequence ID" value="PBK66835.1"/>
    <property type="molecule type" value="Genomic_DNA"/>
</dbReference>
<name>A0A2H3B7J1_9AGAR</name>
<feature type="compositionally biased region" description="Polar residues" evidence="1">
    <location>
        <begin position="103"/>
        <end position="113"/>
    </location>
</feature>
<protein>
    <submittedName>
        <fullName evidence="2">Uncharacterized protein</fullName>
    </submittedName>
</protein>
<reference evidence="3" key="1">
    <citation type="journal article" date="2017" name="Nat. Ecol. Evol.">
        <title>Genome expansion and lineage-specific genetic innovations in the forest pathogenic fungi Armillaria.</title>
        <authorList>
            <person name="Sipos G."/>
            <person name="Prasanna A.N."/>
            <person name="Walter M.C."/>
            <person name="O'Connor E."/>
            <person name="Balint B."/>
            <person name="Krizsan K."/>
            <person name="Kiss B."/>
            <person name="Hess J."/>
            <person name="Varga T."/>
            <person name="Slot J."/>
            <person name="Riley R."/>
            <person name="Boka B."/>
            <person name="Rigling D."/>
            <person name="Barry K."/>
            <person name="Lee J."/>
            <person name="Mihaltcheva S."/>
            <person name="LaButti K."/>
            <person name="Lipzen A."/>
            <person name="Waldron R."/>
            <person name="Moloney N.M."/>
            <person name="Sperisen C."/>
            <person name="Kredics L."/>
            <person name="Vagvoelgyi C."/>
            <person name="Patrignani A."/>
            <person name="Fitzpatrick D."/>
            <person name="Nagy I."/>
            <person name="Doyle S."/>
            <person name="Anderson J.B."/>
            <person name="Grigoriev I.V."/>
            <person name="Gueldener U."/>
            <person name="Muensterkoetter M."/>
            <person name="Nagy L.G."/>
        </authorList>
    </citation>
    <scope>NUCLEOTIDE SEQUENCE [LARGE SCALE GENOMIC DNA]</scope>
    <source>
        <strain evidence="3">28-4</strain>
    </source>
</reference>
<keyword evidence="3" id="KW-1185">Reference proteome</keyword>